<evidence type="ECO:0000313" key="2">
    <source>
        <dbReference type="Proteomes" id="UP001174867"/>
    </source>
</evidence>
<dbReference type="RefSeq" id="WP_301699318.1">
    <property type="nucleotide sequence ID" value="NZ_JAUJYW010000005.1"/>
</dbReference>
<name>A0ABT8PVD4_9ENTR</name>
<dbReference type="Proteomes" id="UP001174867">
    <property type="component" value="Unassembled WGS sequence"/>
</dbReference>
<evidence type="ECO:0000313" key="1">
    <source>
        <dbReference type="EMBL" id="MDN8600316.1"/>
    </source>
</evidence>
<keyword evidence="2" id="KW-1185">Reference proteome</keyword>
<organism evidence="1 2">
    <name type="scientific">Citrobacter enshiensis</name>
    <dbReference type="NCBI Taxonomy" id="2971264"/>
    <lineage>
        <taxon>Bacteria</taxon>
        <taxon>Pseudomonadati</taxon>
        <taxon>Pseudomonadota</taxon>
        <taxon>Gammaproteobacteria</taxon>
        <taxon>Enterobacterales</taxon>
        <taxon>Enterobacteriaceae</taxon>
        <taxon>Citrobacter</taxon>
    </lineage>
</organism>
<gene>
    <name evidence="1" type="ORF">Q0A17_12975</name>
</gene>
<protein>
    <submittedName>
        <fullName evidence="1">Uncharacterized protein</fullName>
    </submittedName>
</protein>
<reference evidence="1 2" key="1">
    <citation type="submission" date="2023-07" db="EMBL/GenBank/DDBJ databases">
        <title>Citrobacter selenititolerans sp. nov., isolated from seleniferous soil.</title>
        <authorList>
            <person name="Zhang S."/>
            <person name="Li K."/>
            <person name="Peng J."/>
            <person name="Wang H."/>
            <person name="Sun J."/>
            <person name="Guo Y."/>
        </authorList>
    </citation>
    <scope>NUCLEOTIDE SEQUENCE [LARGE SCALE GENOMIC DNA]</scope>
    <source>
        <strain evidence="1 2">S2-9</strain>
    </source>
</reference>
<comment type="caution">
    <text evidence="1">The sequence shown here is derived from an EMBL/GenBank/DDBJ whole genome shotgun (WGS) entry which is preliminary data.</text>
</comment>
<proteinExistence type="predicted"/>
<dbReference type="EMBL" id="JAUJYW010000005">
    <property type="protein sequence ID" value="MDN8600316.1"/>
    <property type="molecule type" value="Genomic_DNA"/>
</dbReference>
<accession>A0ABT8PVD4</accession>
<sequence length="78" mass="8382">MLHHPLAIRILATAAEHGIQAGETLPEKAFDLLLDENPDTIGEALMELYLGGLLNDAGPYEVDTLTQTGAAYLYGEKS</sequence>